<accession>A0AAN8A6D8</accession>
<dbReference type="InterPro" id="IPR022036">
    <property type="entry name" value="DUF3605"/>
</dbReference>
<name>A0AAN8A6D8_9PEZI</name>
<dbReference type="Proteomes" id="UP001310594">
    <property type="component" value="Unassembled WGS sequence"/>
</dbReference>
<proteinExistence type="predicted"/>
<dbReference type="Pfam" id="PF12239">
    <property type="entry name" value="DUF3605"/>
    <property type="match status" value="1"/>
</dbReference>
<evidence type="ECO:0008006" key="4">
    <source>
        <dbReference type="Google" id="ProtNLM"/>
    </source>
</evidence>
<reference evidence="2" key="1">
    <citation type="submission" date="2023-08" db="EMBL/GenBank/DDBJ databases">
        <title>Black Yeasts Isolated from many extreme environments.</title>
        <authorList>
            <person name="Coleine C."/>
            <person name="Stajich J.E."/>
            <person name="Selbmann L."/>
        </authorList>
    </citation>
    <scope>NUCLEOTIDE SEQUENCE</scope>
    <source>
        <strain evidence="2">CCFEE 5810</strain>
    </source>
</reference>
<gene>
    <name evidence="2" type="ORF">LTR97_000181</name>
</gene>
<dbReference type="EMBL" id="JAVRQU010000001">
    <property type="protein sequence ID" value="KAK5707643.1"/>
    <property type="molecule type" value="Genomic_DNA"/>
</dbReference>
<comment type="caution">
    <text evidence="2">The sequence shown here is derived from an EMBL/GenBank/DDBJ whole genome shotgun (WGS) entry which is preliminary data.</text>
</comment>
<dbReference type="GO" id="GO:0005737">
    <property type="term" value="C:cytoplasm"/>
    <property type="evidence" value="ECO:0007669"/>
    <property type="project" value="TreeGrafter"/>
</dbReference>
<evidence type="ECO:0000256" key="1">
    <source>
        <dbReference type="SAM" id="MobiDB-lite"/>
    </source>
</evidence>
<evidence type="ECO:0000313" key="2">
    <source>
        <dbReference type="EMBL" id="KAK5707643.1"/>
    </source>
</evidence>
<protein>
    <recommendedName>
        <fullName evidence="4">N-acetylglucosamine-induced protein 1</fullName>
    </recommendedName>
</protein>
<feature type="region of interest" description="Disordered" evidence="1">
    <location>
        <begin position="1"/>
        <end position="38"/>
    </location>
</feature>
<dbReference type="PANTHER" id="PTHR35020:SF2">
    <property type="entry name" value="N-ACETYLGLUCOSAMINE-INDUCED PROTEIN 1"/>
    <property type="match status" value="1"/>
</dbReference>
<dbReference type="PANTHER" id="PTHR35020">
    <property type="entry name" value="N-ACETYLGLUCOSAMINE-INDUCED PROTEIN 1"/>
    <property type="match status" value="1"/>
</dbReference>
<organism evidence="2 3">
    <name type="scientific">Elasticomyces elasticus</name>
    <dbReference type="NCBI Taxonomy" id="574655"/>
    <lineage>
        <taxon>Eukaryota</taxon>
        <taxon>Fungi</taxon>
        <taxon>Dikarya</taxon>
        <taxon>Ascomycota</taxon>
        <taxon>Pezizomycotina</taxon>
        <taxon>Dothideomycetes</taxon>
        <taxon>Dothideomycetidae</taxon>
        <taxon>Mycosphaerellales</taxon>
        <taxon>Teratosphaeriaceae</taxon>
        <taxon>Elasticomyces</taxon>
    </lineage>
</organism>
<evidence type="ECO:0000313" key="3">
    <source>
        <dbReference type="Proteomes" id="UP001310594"/>
    </source>
</evidence>
<dbReference type="AlphaFoldDB" id="A0AAN8A6D8"/>
<dbReference type="GO" id="GO:0006044">
    <property type="term" value="P:N-acetylglucosamine metabolic process"/>
    <property type="evidence" value="ECO:0007669"/>
    <property type="project" value="TreeGrafter"/>
</dbReference>
<feature type="compositionally biased region" description="Basic and acidic residues" evidence="1">
    <location>
        <begin position="9"/>
        <end position="21"/>
    </location>
</feature>
<sequence>MTADNAEQSGHDGMPEIDPKDPPNPLNDADKKILSTPDDQWNPITWDELREIITTNTLEKLIRSPAETRKYLAWSASIKEEYGATTQFVIKEKLRWTPEEGDPPRFSHKSNTPFADKADYAILKNDWPYSFEDGVVHLLVWTKAKVETDDDKGDVTPASRKLIEEYVKREFTDELGEGGAERVQWFKNWVSLQSVRALDHVHVMIKDCPPELLEKWLKRIDLE</sequence>